<keyword evidence="3" id="KW-1185">Reference proteome</keyword>
<dbReference type="OrthoDB" id="9796523at2"/>
<reference evidence="2 3" key="1">
    <citation type="submission" date="2010-12" db="EMBL/GenBank/DDBJ databases">
        <title>Whole genome sequence of Anaerolinea thermophila UNI-1.</title>
        <authorList>
            <person name="Narita-Yamada S."/>
            <person name="Kishi E."/>
            <person name="Watanabe Y."/>
            <person name="Takasaki K."/>
            <person name="Ankai A."/>
            <person name="Oguchi A."/>
            <person name="Fukui S."/>
            <person name="Takahashi M."/>
            <person name="Yashiro I."/>
            <person name="Hosoyama A."/>
            <person name="Sekiguchi Y."/>
            <person name="Hanada S."/>
            <person name="Fujita N."/>
        </authorList>
    </citation>
    <scope>NUCLEOTIDE SEQUENCE [LARGE SCALE GENOMIC DNA]</scope>
    <source>
        <strain evidence="3">DSM 14523 / JCM 11388 / NBRC 100420 / UNI-1</strain>
    </source>
</reference>
<organism evidence="2 3">
    <name type="scientific">Anaerolinea thermophila (strain DSM 14523 / JCM 11388 / NBRC 100420 / UNI-1)</name>
    <dbReference type="NCBI Taxonomy" id="926569"/>
    <lineage>
        <taxon>Bacteria</taxon>
        <taxon>Bacillati</taxon>
        <taxon>Chloroflexota</taxon>
        <taxon>Anaerolineae</taxon>
        <taxon>Anaerolineales</taxon>
        <taxon>Anaerolineaceae</taxon>
        <taxon>Anaerolinea</taxon>
    </lineage>
</organism>
<proteinExistence type="predicted"/>
<feature type="region of interest" description="Disordered" evidence="1">
    <location>
        <begin position="1"/>
        <end position="27"/>
    </location>
</feature>
<feature type="compositionally biased region" description="Basic residues" evidence="1">
    <location>
        <begin position="8"/>
        <end position="24"/>
    </location>
</feature>
<sequence>MARTPKPSGRKLSPKGTPLRKRSTKQRELRQRILIVCEGKQTEPNYFKRFRVNAVVEAFGLGRSPLDLVKYAQDYRKKEGFDQAWVVFDRDNVQASQFNQAISEAQKSGIKVAYSNPFFEVWFLLHYGYHNTPMNREKYIEKLSQNLKRPYQKNDSSLYDDLLSRQSTAISNAQRLLASYTPHDPAQDDPCTTVHLLVEELNKHLIP</sequence>
<name>E8MYB1_ANATU</name>
<accession>E8MYB1</accession>
<dbReference type="HOGENOM" id="CLU_090993_1_0_0"/>
<dbReference type="AlphaFoldDB" id="E8MYB1"/>
<dbReference type="InterPro" id="IPR025591">
    <property type="entry name" value="RloB"/>
</dbReference>
<dbReference type="EMBL" id="AP012029">
    <property type="protein sequence ID" value="BAJ62056.1"/>
    <property type="molecule type" value="Genomic_DNA"/>
</dbReference>
<dbReference type="STRING" id="926569.ANT_00220"/>
<dbReference type="eggNOG" id="ENOG5032SNM">
    <property type="taxonomic scope" value="Bacteria"/>
</dbReference>
<dbReference type="RefSeq" id="WP_013558454.1">
    <property type="nucleotide sequence ID" value="NC_014960.1"/>
</dbReference>
<gene>
    <name evidence="2" type="ordered locus">ANT_00220</name>
</gene>
<evidence type="ECO:0008006" key="4">
    <source>
        <dbReference type="Google" id="ProtNLM"/>
    </source>
</evidence>
<evidence type="ECO:0000313" key="3">
    <source>
        <dbReference type="Proteomes" id="UP000008922"/>
    </source>
</evidence>
<evidence type="ECO:0000313" key="2">
    <source>
        <dbReference type="EMBL" id="BAJ62056.1"/>
    </source>
</evidence>
<protein>
    <recommendedName>
        <fullName evidence="4">Abortive phage resistance protein</fullName>
    </recommendedName>
</protein>
<evidence type="ECO:0000256" key="1">
    <source>
        <dbReference type="SAM" id="MobiDB-lite"/>
    </source>
</evidence>
<dbReference type="InParanoid" id="E8MYB1"/>
<dbReference type="Pfam" id="PF13707">
    <property type="entry name" value="RloB"/>
    <property type="match status" value="1"/>
</dbReference>
<dbReference type="KEGG" id="atm:ANT_00220"/>
<dbReference type="Proteomes" id="UP000008922">
    <property type="component" value="Chromosome"/>
</dbReference>